<sequence>MYSTQQYLDCLTTTWDEYKKRYDWNMDDFAAICFHLPYPKLALKGLRKMMDKTLSQEKKDSLQENFDKSILYSQMIGNIYTGSLFLGLLSLLENAENLKAGDKIALYSYGSGAVSEFFSGELVEGYEAYLDKDRLNKLKQRTALSVADYEKVFFEELQLDESGSAQFAGYEHQDYALVEIVDHQRRYSKVEN</sequence>
<gene>
    <name evidence="3" type="ORF">SORDD16_01785</name>
</gene>
<keyword evidence="3" id="KW-0012">Acyltransferase</keyword>
<dbReference type="AlphaFoldDB" id="A0A139P936"/>
<accession>A0A139P936</accession>
<comment type="caution">
    <text evidence="3">The sequence shown here is derived from an EMBL/GenBank/DDBJ whole genome shotgun (WGS) entry which is preliminary data.</text>
</comment>
<protein>
    <submittedName>
        <fullName evidence="3">Hydroxymethylglutaryl-CoA synthase</fullName>
        <ecNumber evidence="3">2.3.3.10</ecNumber>
    </submittedName>
</protein>
<feature type="domain" description="Hydroxymethylglutaryl-coenzyme A synthase C-terminal" evidence="2">
    <location>
        <begin position="48"/>
        <end position="152"/>
    </location>
</feature>
<dbReference type="Proteomes" id="UP000072653">
    <property type="component" value="Unassembled WGS sequence"/>
</dbReference>
<dbReference type="InterPro" id="IPR013746">
    <property type="entry name" value="HMG_CoA_synt_C_dom"/>
</dbReference>
<dbReference type="PANTHER" id="PTHR43323:SF2">
    <property type="entry name" value="HYDROXYMETHYLGLUTARYL-COA SYNTHASE"/>
    <property type="match status" value="1"/>
</dbReference>
<dbReference type="Gene3D" id="3.40.47.10">
    <property type="match status" value="1"/>
</dbReference>
<dbReference type="GO" id="GO:0004421">
    <property type="term" value="F:hydroxymethylglutaryl-CoA synthase activity"/>
    <property type="evidence" value="ECO:0007669"/>
    <property type="project" value="UniProtKB-EC"/>
</dbReference>
<dbReference type="SUPFAM" id="SSF53901">
    <property type="entry name" value="Thiolase-like"/>
    <property type="match status" value="1"/>
</dbReference>
<reference evidence="3 4" key="1">
    <citation type="submission" date="2016-01" db="EMBL/GenBank/DDBJ databases">
        <title>Highly variable Streptococcus oralis are common among viridans streptococci isolated from primates.</title>
        <authorList>
            <person name="Denapaite D."/>
            <person name="Rieger M."/>
            <person name="Koendgen S."/>
            <person name="Brueckner R."/>
            <person name="Ochigava I."/>
            <person name="Kappeler P."/>
            <person name="Maetz-Rensing K."/>
            <person name="Leendertz F."/>
            <person name="Hakenbeck R."/>
        </authorList>
    </citation>
    <scope>NUCLEOTIDE SEQUENCE [LARGE SCALE GENOMIC DNA]</scope>
    <source>
        <strain evidence="3 4">DD16</strain>
    </source>
</reference>
<dbReference type="Pfam" id="PF08540">
    <property type="entry name" value="HMG_CoA_synt_C"/>
    <property type="match status" value="1"/>
</dbReference>
<proteinExistence type="predicted"/>
<keyword evidence="1 3" id="KW-0808">Transferase</keyword>
<dbReference type="InterPro" id="IPR016039">
    <property type="entry name" value="Thiolase-like"/>
</dbReference>
<organism evidence="3 4">
    <name type="scientific">Streptococcus oralis</name>
    <dbReference type="NCBI Taxonomy" id="1303"/>
    <lineage>
        <taxon>Bacteria</taxon>
        <taxon>Bacillati</taxon>
        <taxon>Bacillota</taxon>
        <taxon>Bacilli</taxon>
        <taxon>Lactobacillales</taxon>
        <taxon>Streptococcaceae</taxon>
        <taxon>Streptococcus</taxon>
    </lineage>
</organism>
<dbReference type="EMBL" id="LQOB01000312">
    <property type="protein sequence ID" value="KXT84618.1"/>
    <property type="molecule type" value="Genomic_DNA"/>
</dbReference>
<dbReference type="PANTHER" id="PTHR43323">
    <property type="entry name" value="3-HYDROXY-3-METHYLGLUTARYL COENZYME A SYNTHASE"/>
    <property type="match status" value="1"/>
</dbReference>
<evidence type="ECO:0000313" key="3">
    <source>
        <dbReference type="EMBL" id="KXT84618.1"/>
    </source>
</evidence>
<evidence type="ECO:0000313" key="4">
    <source>
        <dbReference type="Proteomes" id="UP000072653"/>
    </source>
</evidence>
<evidence type="ECO:0000256" key="1">
    <source>
        <dbReference type="ARBA" id="ARBA00022679"/>
    </source>
</evidence>
<dbReference type="GO" id="GO:0006084">
    <property type="term" value="P:acetyl-CoA metabolic process"/>
    <property type="evidence" value="ECO:0007669"/>
    <property type="project" value="InterPro"/>
</dbReference>
<dbReference type="PATRIC" id="fig|1303.79.peg.2103"/>
<evidence type="ECO:0000259" key="2">
    <source>
        <dbReference type="Pfam" id="PF08540"/>
    </source>
</evidence>
<name>A0A139P936_STROR</name>
<dbReference type="EC" id="2.3.3.10" evidence="3"/>